<feature type="transmembrane region" description="Helical" evidence="8">
    <location>
        <begin position="118"/>
        <end position="142"/>
    </location>
</feature>
<dbReference type="SUPFAM" id="SSF81345">
    <property type="entry name" value="ABC transporter involved in vitamin B12 uptake, BtuC"/>
    <property type="match status" value="1"/>
</dbReference>
<dbReference type="Pfam" id="PF01032">
    <property type="entry name" value="FecCD"/>
    <property type="match status" value="1"/>
</dbReference>
<evidence type="ECO:0000256" key="6">
    <source>
        <dbReference type="ARBA" id="ARBA00022989"/>
    </source>
</evidence>
<dbReference type="Gene3D" id="1.10.3470.10">
    <property type="entry name" value="ABC transporter involved in vitamin B12 uptake, BtuC"/>
    <property type="match status" value="1"/>
</dbReference>
<feature type="transmembrane region" description="Helical" evidence="8">
    <location>
        <begin position="273"/>
        <end position="302"/>
    </location>
</feature>
<dbReference type="EMBL" id="FOPJ01000007">
    <property type="protein sequence ID" value="SFG58598.1"/>
    <property type="molecule type" value="Genomic_DNA"/>
</dbReference>
<comment type="subcellular location">
    <subcellularLocation>
        <location evidence="1">Cell membrane</location>
        <topology evidence="1">Multi-pass membrane protein</topology>
    </subcellularLocation>
</comment>
<dbReference type="PANTHER" id="PTHR30472">
    <property type="entry name" value="FERRIC ENTEROBACTIN TRANSPORT SYSTEM PERMEASE PROTEIN"/>
    <property type="match status" value="1"/>
</dbReference>
<dbReference type="GO" id="GO:0022857">
    <property type="term" value="F:transmembrane transporter activity"/>
    <property type="evidence" value="ECO:0007669"/>
    <property type="project" value="InterPro"/>
</dbReference>
<dbReference type="RefSeq" id="WP_223845901.1">
    <property type="nucleotide sequence ID" value="NZ_FOPJ01000007.1"/>
</dbReference>
<evidence type="ECO:0000256" key="1">
    <source>
        <dbReference type="ARBA" id="ARBA00004651"/>
    </source>
</evidence>
<evidence type="ECO:0000256" key="4">
    <source>
        <dbReference type="ARBA" id="ARBA00022475"/>
    </source>
</evidence>
<organism evidence="9 10">
    <name type="scientific">Corynebacterium spheniscorum</name>
    <dbReference type="NCBI Taxonomy" id="185761"/>
    <lineage>
        <taxon>Bacteria</taxon>
        <taxon>Bacillati</taxon>
        <taxon>Actinomycetota</taxon>
        <taxon>Actinomycetes</taxon>
        <taxon>Mycobacteriales</taxon>
        <taxon>Corynebacteriaceae</taxon>
        <taxon>Corynebacterium</taxon>
    </lineage>
</organism>
<keyword evidence="5 8" id="KW-0812">Transmembrane</keyword>
<dbReference type="InterPro" id="IPR037294">
    <property type="entry name" value="ABC_BtuC-like"/>
</dbReference>
<dbReference type="AlphaFoldDB" id="A0A1I2T1D5"/>
<dbReference type="PANTHER" id="PTHR30472:SF1">
    <property type="entry name" value="FE(3+) DICITRATE TRANSPORT SYSTEM PERMEASE PROTEIN FECC-RELATED"/>
    <property type="match status" value="1"/>
</dbReference>
<protein>
    <submittedName>
        <fullName evidence="9">Iron complex transport system permease protein</fullName>
    </submittedName>
</protein>
<name>A0A1I2T1D5_9CORY</name>
<gene>
    <name evidence="9" type="ORF">SAMN05660282_01298</name>
</gene>
<feature type="transmembrane region" description="Helical" evidence="8">
    <location>
        <begin position="180"/>
        <end position="206"/>
    </location>
</feature>
<dbReference type="GO" id="GO:0033214">
    <property type="term" value="P:siderophore-iron import into cell"/>
    <property type="evidence" value="ECO:0007669"/>
    <property type="project" value="TreeGrafter"/>
</dbReference>
<evidence type="ECO:0000313" key="9">
    <source>
        <dbReference type="EMBL" id="SFG58598.1"/>
    </source>
</evidence>
<evidence type="ECO:0000256" key="7">
    <source>
        <dbReference type="ARBA" id="ARBA00023136"/>
    </source>
</evidence>
<keyword evidence="4" id="KW-1003">Cell membrane</keyword>
<evidence type="ECO:0000256" key="3">
    <source>
        <dbReference type="ARBA" id="ARBA00022448"/>
    </source>
</evidence>
<evidence type="ECO:0000313" key="10">
    <source>
        <dbReference type="Proteomes" id="UP000199065"/>
    </source>
</evidence>
<feature type="transmembrane region" description="Helical" evidence="8">
    <location>
        <begin position="93"/>
        <end position="112"/>
    </location>
</feature>
<feature type="transmembrane region" description="Helical" evidence="8">
    <location>
        <begin position="227"/>
        <end position="247"/>
    </location>
</feature>
<feature type="transmembrane region" description="Helical" evidence="8">
    <location>
        <begin position="341"/>
        <end position="359"/>
    </location>
</feature>
<evidence type="ECO:0000256" key="8">
    <source>
        <dbReference type="SAM" id="Phobius"/>
    </source>
</evidence>
<dbReference type="Proteomes" id="UP000199065">
    <property type="component" value="Unassembled WGS sequence"/>
</dbReference>
<keyword evidence="7 8" id="KW-0472">Membrane</keyword>
<dbReference type="GO" id="GO:0005886">
    <property type="term" value="C:plasma membrane"/>
    <property type="evidence" value="ECO:0007669"/>
    <property type="project" value="UniProtKB-SubCell"/>
</dbReference>
<keyword evidence="10" id="KW-1185">Reference proteome</keyword>
<accession>A0A1I2T1D5</accession>
<dbReference type="CDD" id="cd06550">
    <property type="entry name" value="TM_ABC_iron-siderophores_like"/>
    <property type="match status" value="1"/>
</dbReference>
<keyword evidence="3" id="KW-0813">Transport</keyword>
<feature type="transmembrane region" description="Helical" evidence="8">
    <location>
        <begin position="314"/>
        <end position="335"/>
    </location>
</feature>
<dbReference type="InterPro" id="IPR000522">
    <property type="entry name" value="ABC_transptr_permease_BtuC"/>
</dbReference>
<sequence length="367" mass="36929">MSLRPPMERQHIGESSSPRLRAHNGVRTAFLLLLVFVVLLSSVLSLAVGSRPIPANELSRSLLEAWQIISQQREADGISTGSLIAQLRVPRTLVGILVGAALGAAGAIVQGLTRNPSAGPGVLGISAGASFAVVIGLSYLGLASMHSMVFAGFLGSLAAAAIVHSLAVATGAGRGGEESLVGIVLGGAALSAVLLALTSGVLLANLTALDRMRFWTAGSLAGRDMTVALGISPAIGLGLIAALPVAARLNILNLGDAAATALGINPARVRGSALATVAVLAGAAAAAAGPISFVGLVGPHLVRPISGADHRWTVPYSALAGAALLLLADVASRVVVRPGELQVGIMLAVIGVPFLLALLTRRRLPEL</sequence>
<evidence type="ECO:0000256" key="5">
    <source>
        <dbReference type="ARBA" id="ARBA00022692"/>
    </source>
</evidence>
<feature type="transmembrane region" description="Helical" evidence="8">
    <location>
        <begin position="149"/>
        <end position="168"/>
    </location>
</feature>
<proteinExistence type="inferred from homology"/>
<keyword evidence="6 8" id="KW-1133">Transmembrane helix</keyword>
<feature type="transmembrane region" description="Helical" evidence="8">
    <location>
        <begin position="29"/>
        <end position="50"/>
    </location>
</feature>
<reference evidence="9 10" key="1">
    <citation type="submission" date="2016-10" db="EMBL/GenBank/DDBJ databases">
        <authorList>
            <person name="de Groot N.N."/>
        </authorList>
    </citation>
    <scope>NUCLEOTIDE SEQUENCE [LARGE SCALE GENOMIC DNA]</scope>
    <source>
        <strain>J11</strain>
        <strain evidence="10">PG 39</strain>
    </source>
</reference>
<comment type="similarity">
    <text evidence="2">Belongs to the binding-protein-dependent transport system permease family. FecCD subfamily.</text>
</comment>
<evidence type="ECO:0000256" key="2">
    <source>
        <dbReference type="ARBA" id="ARBA00007935"/>
    </source>
</evidence>
<dbReference type="STRING" id="185761.SAMN05660282_01298"/>